<dbReference type="EMBL" id="VYZN01000018">
    <property type="protein sequence ID" value="KAE9537671.1"/>
    <property type="molecule type" value="Genomic_DNA"/>
</dbReference>
<sequence>MIYFTRSDREDIDIVETLKEICHRKRDGHTFNFAGRTSFVWNSTYEAAGVRKVFVRFDERLSREWRGNALYRQTGRLQPPPSAELDRRRRQQQPTATVPKAPPPDRPVAPSPPPRPPVVRPPSTNTRGSGCPSDRKRNIFIFSPKGKYYAAALTNNILRSFISSPRFSFCFCLFFFFFTFPDTDGRVKKVYYYHLQLAPPSYYCNIPADTVCIAYFSTCFSSAVHSLPQVILPSSSSSSPRSVASRADGYSHQDNIITTILRSFVFTV</sequence>
<evidence type="ECO:0000256" key="1">
    <source>
        <dbReference type="SAM" id="MobiDB-lite"/>
    </source>
</evidence>
<reference evidence="2 3" key="1">
    <citation type="submission" date="2019-08" db="EMBL/GenBank/DDBJ databases">
        <title>The genome of the soybean aphid Biotype 1, its phylome, world population structure and adaptation to the North American continent.</title>
        <authorList>
            <person name="Giordano R."/>
            <person name="Donthu R.K."/>
            <person name="Hernandez A.G."/>
            <person name="Wright C.L."/>
            <person name="Zimin A.V."/>
        </authorList>
    </citation>
    <scope>NUCLEOTIDE SEQUENCE [LARGE SCALE GENOMIC DNA]</scope>
    <source>
        <tissue evidence="2">Whole aphids</tissue>
    </source>
</reference>
<accession>A0A6G0TU41</accession>
<feature type="region of interest" description="Disordered" evidence="1">
    <location>
        <begin position="72"/>
        <end position="132"/>
    </location>
</feature>
<protein>
    <submittedName>
        <fullName evidence="2">Uncharacterized protein</fullName>
    </submittedName>
</protein>
<organism evidence="2 3">
    <name type="scientific">Aphis glycines</name>
    <name type="common">Soybean aphid</name>
    <dbReference type="NCBI Taxonomy" id="307491"/>
    <lineage>
        <taxon>Eukaryota</taxon>
        <taxon>Metazoa</taxon>
        <taxon>Ecdysozoa</taxon>
        <taxon>Arthropoda</taxon>
        <taxon>Hexapoda</taxon>
        <taxon>Insecta</taxon>
        <taxon>Pterygota</taxon>
        <taxon>Neoptera</taxon>
        <taxon>Paraneoptera</taxon>
        <taxon>Hemiptera</taxon>
        <taxon>Sternorrhyncha</taxon>
        <taxon>Aphidomorpha</taxon>
        <taxon>Aphidoidea</taxon>
        <taxon>Aphididae</taxon>
        <taxon>Aphidini</taxon>
        <taxon>Aphis</taxon>
        <taxon>Aphis</taxon>
    </lineage>
</organism>
<feature type="compositionally biased region" description="Pro residues" evidence="1">
    <location>
        <begin position="100"/>
        <end position="120"/>
    </location>
</feature>
<comment type="caution">
    <text evidence="2">The sequence shown here is derived from an EMBL/GenBank/DDBJ whole genome shotgun (WGS) entry which is preliminary data.</text>
</comment>
<dbReference type="Proteomes" id="UP000475862">
    <property type="component" value="Unassembled WGS sequence"/>
</dbReference>
<evidence type="ECO:0000313" key="2">
    <source>
        <dbReference type="EMBL" id="KAE9537671.1"/>
    </source>
</evidence>
<gene>
    <name evidence="2" type="ORF">AGLY_006694</name>
</gene>
<proteinExistence type="predicted"/>
<evidence type="ECO:0000313" key="3">
    <source>
        <dbReference type="Proteomes" id="UP000475862"/>
    </source>
</evidence>
<keyword evidence="3" id="KW-1185">Reference proteome</keyword>
<dbReference type="AlphaFoldDB" id="A0A6G0TU41"/>
<name>A0A6G0TU41_APHGL</name>